<proteinExistence type="inferred from homology"/>
<reference evidence="4" key="1">
    <citation type="submission" date="2022-12" db="EMBL/GenBank/DDBJ databases">
        <title>Reference genome sequencing for broad-spectrum identification of bacterial and archaeal isolates by mass spectrometry.</title>
        <authorList>
            <person name="Sekiguchi Y."/>
            <person name="Tourlousse D.M."/>
        </authorList>
    </citation>
    <scope>NUCLEOTIDE SEQUENCE</scope>
    <source>
        <strain evidence="4">TSL-P1</strain>
    </source>
</reference>
<name>A0A9W6GE23_9BACT</name>
<evidence type="ECO:0000313" key="5">
    <source>
        <dbReference type="Proteomes" id="UP001144297"/>
    </source>
</evidence>
<evidence type="ECO:0000256" key="2">
    <source>
        <dbReference type="ARBA" id="ARBA00022723"/>
    </source>
</evidence>
<dbReference type="Gene3D" id="6.10.20.100">
    <property type="match status" value="1"/>
</dbReference>
<dbReference type="PANTHER" id="PTHR30149:SF0">
    <property type="entry name" value="HYDROGENASE MATURATION FACTOR HYPD"/>
    <property type="match status" value="1"/>
</dbReference>
<dbReference type="GO" id="GO:0051539">
    <property type="term" value="F:4 iron, 4 sulfur cluster binding"/>
    <property type="evidence" value="ECO:0007669"/>
    <property type="project" value="TreeGrafter"/>
</dbReference>
<keyword evidence="2" id="KW-0479">Metal-binding</keyword>
<sequence length="352" mass="39049">MKEFIGVIEKLSKKIQRQINLMEVCGTHTVSIFRHGIRSLIPSNIKLLSGPGCPVCVTPIEDVDRMLYISKQPDVILTTFGDMMRVPGSNGSLYKAKAEGADIRMVYSPLDALKIAENNKNKRIVFFAVGFETTSPLIAGTLFEADRKNIENFYIYSVHKLVPPALEVLVNTEELKLDGFILPGHVSTIIGSKVYEFIPLQYKKACVITGFDADDILHAIAMLLKQISDNEPKVEIQYKDAVKPDGNPKAIEFINRYFEPADSNWRGIGIIPKSGLKLKEKYAYRDAQKIFSISGIKAREPQGCKCGLVLRGVKLPTECPLFAKICTPENPVGACMVSSEGSCAAYYKYGRS</sequence>
<evidence type="ECO:0000313" key="4">
    <source>
        <dbReference type="EMBL" id="GLI53573.1"/>
    </source>
</evidence>
<comment type="caution">
    <text evidence="4">The sequence shown here is derived from an EMBL/GenBank/DDBJ whole genome shotgun (WGS) entry which is preliminary data.</text>
</comment>
<evidence type="ECO:0000256" key="3">
    <source>
        <dbReference type="ARBA" id="ARBA00023004"/>
    </source>
</evidence>
<dbReference type="EMBL" id="BSDX01000001">
    <property type="protein sequence ID" value="GLI53573.1"/>
    <property type="molecule type" value="Genomic_DNA"/>
</dbReference>
<dbReference type="NCBIfam" id="TIGR00075">
    <property type="entry name" value="hypD"/>
    <property type="match status" value="1"/>
</dbReference>
<protein>
    <submittedName>
        <fullName evidence="4">Hydrogenase formation protein HypD</fullName>
    </submittedName>
</protein>
<dbReference type="InterPro" id="IPR042243">
    <property type="entry name" value="HypD_1"/>
</dbReference>
<dbReference type="PIRSF" id="PIRSF005622">
    <property type="entry name" value="Hydrgn_mat_hypD"/>
    <property type="match status" value="1"/>
</dbReference>
<dbReference type="InterPro" id="IPR042244">
    <property type="entry name" value="HypD_2_sf"/>
</dbReference>
<keyword evidence="3" id="KW-0408">Iron</keyword>
<dbReference type="GO" id="GO:0070025">
    <property type="term" value="F:carbon monoxide binding"/>
    <property type="evidence" value="ECO:0007669"/>
    <property type="project" value="TreeGrafter"/>
</dbReference>
<dbReference type="InterPro" id="IPR002780">
    <property type="entry name" value="Hyd_form_HypD"/>
</dbReference>
<gene>
    <name evidence="4" type="primary">hypD</name>
    <name evidence="4" type="ORF">TISLANDTSLP1_12660</name>
</gene>
<dbReference type="Proteomes" id="UP001144297">
    <property type="component" value="Unassembled WGS sequence"/>
</dbReference>
<dbReference type="Gene3D" id="3.40.50.11740">
    <property type="entry name" value="HypD, alpha/beta domain 2"/>
    <property type="match status" value="2"/>
</dbReference>
<evidence type="ECO:0000256" key="1">
    <source>
        <dbReference type="ARBA" id="ARBA00007888"/>
    </source>
</evidence>
<keyword evidence="5" id="KW-1185">Reference proteome</keyword>
<comment type="similarity">
    <text evidence="1">Belongs to the HypD family.</text>
</comment>
<dbReference type="AlphaFoldDB" id="A0A9W6GE23"/>
<dbReference type="GO" id="GO:0051604">
    <property type="term" value="P:protein maturation"/>
    <property type="evidence" value="ECO:0007669"/>
    <property type="project" value="TreeGrafter"/>
</dbReference>
<accession>A0A9W6GE23</accession>
<dbReference type="Pfam" id="PF01924">
    <property type="entry name" value="HypD"/>
    <property type="match status" value="1"/>
</dbReference>
<dbReference type="PANTHER" id="PTHR30149">
    <property type="entry name" value="HYDROGENASE PROTEIN ASSEMBLY PROTEIN HYPD"/>
    <property type="match status" value="1"/>
</dbReference>
<organism evidence="4 5">
    <name type="scientific">Thermodesulfovibrio yellowstonii</name>
    <dbReference type="NCBI Taxonomy" id="28262"/>
    <lineage>
        <taxon>Bacteria</taxon>
        <taxon>Pseudomonadati</taxon>
        <taxon>Nitrospirota</taxon>
        <taxon>Thermodesulfovibrionia</taxon>
        <taxon>Thermodesulfovibrionales</taxon>
        <taxon>Thermodesulfovibrionaceae</taxon>
        <taxon>Thermodesulfovibrio</taxon>
    </lineage>
</organism>
<dbReference type="GO" id="GO:0005506">
    <property type="term" value="F:iron ion binding"/>
    <property type="evidence" value="ECO:0007669"/>
    <property type="project" value="TreeGrafter"/>
</dbReference>